<dbReference type="EMBL" id="JABSTR010000974">
    <property type="protein sequence ID" value="KAH9383073.1"/>
    <property type="molecule type" value="Genomic_DNA"/>
</dbReference>
<protein>
    <recommendedName>
        <fullName evidence="12">C2H2-type domain-containing protein</fullName>
    </recommendedName>
</protein>
<comment type="caution">
    <text evidence="13">The sequence shown here is derived from an EMBL/GenBank/DDBJ whole genome shotgun (WGS) entry which is preliminary data.</text>
</comment>
<dbReference type="FunFam" id="3.30.160.60:FF:001370">
    <property type="entry name" value="Zinc finger protein"/>
    <property type="match status" value="1"/>
</dbReference>
<keyword evidence="7" id="KW-0805">Transcription regulation</keyword>
<dbReference type="PROSITE" id="PS50157">
    <property type="entry name" value="ZINC_FINGER_C2H2_2"/>
    <property type="match status" value="1"/>
</dbReference>
<evidence type="ECO:0000256" key="11">
    <source>
        <dbReference type="PROSITE-ProRule" id="PRU00042"/>
    </source>
</evidence>
<gene>
    <name evidence="13" type="ORF">HPB48_023803</name>
</gene>
<dbReference type="Proteomes" id="UP000821853">
    <property type="component" value="Unassembled WGS sequence"/>
</dbReference>
<comment type="subcellular location">
    <subcellularLocation>
        <location evidence="1">Nucleus</location>
    </subcellularLocation>
</comment>
<dbReference type="InterPro" id="IPR036236">
    <property type="entry name" value="Znf_C2H2_sf"/>
</dbReference>
<dbReference type="OrthoDB" id="3561125at2759"/>
<dbReference type="SUPFAM" id="SSF57667">
    <property type="entry name" value="beta-beta-alpha zinc fingers"/>
    <property type="match status" value="1"/>
</dbReference>
<dbReference type="GO" id="GO:0008270">
    <property type="term" value="F:zinc ion binding"/>
    <property type="evidence" value="ECO:0007669"/>
    <property type="project" value="UniProtKB-KW"/>
</dbReference>
<evidence type="ECO:0000256" key="1">
    <source>
        <dbReference type="ARBA" id="ARBA00004123"/>
    </source>
</evidence>
<comment type="similarity">
    <text evidence="2">Belongs to the krueppel C2H2-type zinc-finger protein family.</text>
</comment>
<accession>A0A9J6H7H6</accession>
<keyword evidence="9" id="KW-0804">Transcription</keyword>
<proteinExistence type="inferred from homology"/>
<keyword evidence="4" id="KW-0677">Repeat</keyword>
<reference evidence="13 14" key="1">
    <citation type="journal article" date="2020" name="Cell">
        <title>Large-Scale Comparative Analyses of Tick Genomes Elucidate Their Genetic Diversity and Vector Capacities.</title>
        <authorList>
            <consortium name="Tick Genome and Microbiome Consortium (TIGMIC)"/>
            <person name="Jia N."/>
            <person name="Wang J."/>
            <person name="Shi W."/>
            <person name="Du L."/>
            <person name="Sun Y."/>
            <person name="Zhan W."/>
            <person name="Jiang J.F."/>
            <person name="Wang Q."/>
            <person name="Zhang B."/>
            <person name="Ji P."/>
            <person name="Bell-Sakyi L."/>
            <person name="Cui X.M."/>
            <person name="Yuan T.T."/>
            <person name="Jiang B.G."/>
            <person name="Yang W.F."/>
            <person name="Lam T.T."/>
            <person name="Chang Q.C."/>
            <person name="Ding S.J."/>
            <person name="Wang X.J."/>
            <person name="Zhu J.G."/>
            <person name="Ruan X.D."/>
            <person name="Zhao L."/>
            <person name="Wei J.T."/>
            <person name="Ye R.Z."/>
            <person name="Que T.C."/>
            <person name="Du C.H."/>
            <person name="Zhou Y.H."/>
            <person name="Cheng J.X."/>
            <person name="Dai P.F."/>
            <person name="Guo W.B."/>
            <person name="Han X.H."/>
            <person name="Huang E.J."/>
            <person name="Li L.F."/>
            <person name="Wei W."/>
            <person name="Gao Y.C."/>
            <person name="Liu J.Z."/>
            <person name="Shao H.Z."/>
            <person name="Wang X."/>
            <person name="Wang C.C."/>
            <person name="Yang T.C."/>
            <person name="Huo Q.B."/>
            <person name="Li W."/>
            <person name="Chen H.Y."/>
            <person name="Chen S.E."/>
            <person name="Zhou L.G."/>
            <person name="Ni X.B."/>
            <person name="Tian J.H."/>
            <person name="Sheng Y."/>
            <person name="Liu T."/>
            <person name="Pan Y.S."/>
            <person name="Xia L.Y."/>
            <person name="Li J."/>
            <person name="Zhao F."/>
            <person name="Cao W.C."/>
        </authorList>
    </citation>
    <scope>NUCLEOTIDE SEQUENCE [LARGE SCALE GENOMIC DNA]</scope>
    <source>
        <strain evidence="13">HaeL-2018</strain>
    </source>
</reference>
<evidence type="ECO:0000256" key="10">
    <source>
        <dbReference type="ARBA" id="ARBA00023242"/>
    </source>
</evidence>
<keyword evidence="5 11" id="KW-0863">Zinc-finger</keyword>
<evidence type="ECO:0000313" key="14">
    <source>
        <dbReference type="Proteomes" id="UP000821853"/>
    </source>
</evidence>
<name>A0A9J6H7H6_HAELO</name>
<keyword evidence="3" id="KW-0479">Metal-binding</keyword>
<organism evidence="13 14">
    <name type="scientific">Haemaphysalis longicornis</name>
    <name type="common">Bush tick</name>
    <dbReference type="NCBI Taxonomy" id="44386"/>
    <lineage>
        <taxon>Eukaryota</taxon>
        <taxon>Metazoa</taxon>
        <taxon>Ecdysozoa</taxon>
        <taxon>Arthropoda</taxon>
        <taxon>Chelicerata</taxon>
        <taxon>Arachnida</taxon>
        <taxon>Acari</taxon>
        <taxon>Parasitiformes</taxon>
        <taxon>Ixodida</taxon>
        <taxon>Ixodoidea</taxon>
        <taxon>Ixodidae</taxon>
        <taxon>Haemaphysalinae</taxon>
        <taxon>Haemaphysalis</taxon>
    </lineage>
</organism>
<dbReference type="VEuPathDB" id="VectorBase:HLOH_041941"/>
<evidence type="ECO:0000256" key="3">
    <source>
        <dbReference type="ARBA" id="ARBA00022723"/>
    </source>
</evidence>
<dbReference type="Pfam" id="PF00096">
    <property type="entry name" value="zf-C2H2"/>
    <property type="match status" value="1"/>
</dbReference>
<keyword evidence="8" id="KW-0238">DNA-binding</keyword>
<evidence type="ECO:0000256" key="9">
    <source>
        <dbReference type="ARBA" id="ARBA00023163"/>
    </source>
</evidence>
<evidence type="ECO:0000313" key="13">
    <source>
        <dbReference type="EMBL" id="KAH9383073.1"/>
    </source>
</evidence>
<evidence type="ECO:0000256" key="8">
    <source>
        <dbReference type="ARBA" id="ARBA00023125"/>
    </source>
</evidence>
<keyword evidence="14" id="KW-1185">Reference proteome</keyword>
<dbReference type="Gene3D" id="3.30.160.60">
    <property type="entry name" value="Classic Zinc Finger"/>
    <property type="match status" value="1"/>
</dbReference>
<dbReference type="SMART" id="SM00355">
    <property type="entry name" value="ZnF_C2H2"/>
    <property type="match status" value="1"/>
</dbReference>
<evidence type="ECO:0000256" key="4">
    <source>
        <dbReference type="ARBA" id="ARBA00022737"/>
    </source>
</evidence>
<dbReference type="InterPro" id="IPR013087">
    <property type="entry name" value="Znf_C2H2_type"/>
</dbReference>
<feature type="domain" description="C2H2-type" evidence="12">
    <location>
        <begin position="74"/>
        <end position="98"/>
    </location>
</feature>
<evidence type="ECO:0000256" key="2">
    <source>
        <dbReference type="ARBA" id="ARBA00006991"/>
    </source>
</evidence>
<sequence>MHPRGSNANSTAHCTGDGESTIVLVGSTNTATSSNEDFNIAGSRHTGDNSRDGKDISLYSCLAVSDMGSQQGQFSCELCPYVTKYKSHLEQHIRVHTGWSGHVEEVLSKGSLCSRMFDYACALQSHLRCQFWLRRVGFLSSFSCFVRGLQALPPK</sequence>
<evidence type="ECO:0000259" key="12">
    <source>
        <dbReference type="PROSITE" id="PS50157"/>
    </source>
</evidence>
<evidence type="ECO:0000256" key="5">
    <source>
        <dbReference type="ARBA" id="ARBA00022771"/>
    </source>
</evidence>
<evidence type="ECO:0000256" key="6">
    <source>
        <dbReference type="ARBA" id="ARBA00022833"/>
    </source>
</evidence>
<evidence type="ECO:0000256" key="7">
    <source>
        <dbReference type="ARBA" id="ARBA00023015"/>
    </source>
</evidence>
<keyword evidence="6" id="KW-0862">Zinc</keyword>
<dbReference type="AlphaFoldDB" id="A0A9J6H7H6"/>
<dbReference type="GO" id="GO:0005634">
    <property type="term" value="C:nucleus"/>
    <property type="evidence" value="ECO:0007669"/>
    <property type="project" value="UniProtKB-SubCell"/>
</dbReference>
<keyword evidence="10" id="KW-0539">Nucleus</keyword>
<dbReference type="GO" id="GO:0003690">
    <property type="term" value="F:double-stranded DNA binding"/>
    <property type="evidence" value="ECO:0007669"/>
    <property type="project" value="UniProtKB-ARBA"/>
</dbReference>